<evidence type="ECO:0000256" key="5">
    <source>
        <dbReference type="ARBA" id="ARBA00022801"/>
    </source>
</evidence>
<dbReference type="SUPFAM" id="SSF54211">
    <property type="entry name" value="Ribosomal protein S5 domain 2-like"/>
    <property type="match status" value="1"/>
</dbReference>
<dbReference type="PRINTS" id="PR00830">
    <property type="entry name" value="ENDOLAPTASE"/>
</dbReference>
<dbReference type="Gene3D" id="1.20.5.5270">
    <property type="match status" value="1"/>
</dbReference>
<evidence type="ECO:0000256" key="7">
    <source>
        <dbReference type="ARBA" id="ARBA00022840"/>
    </source>
</evidence>
<proteinExistence type="evidence at transcript level"/>
<evidence type="ECO:0000313" key="22">
    <source>
        <dbReference type="Proteomes" id="UP000220527"/>
    </source>
</evidence>
<dbReference type="InterPro" id="IPR027065">
    <property type="entry name" value="Lon_Prtase"/>
</dbReference>
<dbReference type="GO" id="GO:0004252">
    <property type="term" value="F:serine-type endopeptidase activity"/>
    <property type="evidence" value="ECO:0007669"/>
    <property type="project" value="UniProtKB-UniRule"/>
</dbReference>
<evidence type="ECO:0000256" key="10">
    <source>
        <dbReference type="ARBA" id="ARBA00053875"/>
    </source>
</evidence>
<keyword evidence="2 14" id="KW-0963">Cytoplasm</keyword>
<dbReference type="HAMAP" id="MF_01973">
    <property type="entry name" value="lon_bact"/>
    <property type="match status" value="1"/>
</dbReference>
<dbReference type="PIRSF" id="PIRSF001174">
    <property type="entry name" value="Lon_proteas"/>
    <property type="match status" value="1"/>
</dbReference>
<dbReference type="GO" id="GO:0043565">
    <property type="term" value="F:sequence-specific DNA binding"/>
    <property type="evidence" value="ECO:0007669"/>
    <property type="project" value="UniProtKB-UniRule"/>
</dbReference>
<dbReference type="InterPro" id="IPR004815">
    <property type="entry name" value="Lon_bac/euk-typ"/>
</dbReference>
<dbReference type="Pfam" id="PF05362">
    <property type="entry name" value="Lon_C"/>
    <property type="match status" value="1"/>
</dbReference>
<keyword evidence="3 14" id="KW-0645">Protease</keyword>
<dbReference type="SMART" id="SM00382">
    <property type="entry name" value="AAA"/>
    <property type="match status" value="1"/>
</dbReference>
<dbReference type="InterPro" id="IPR027543">
    <property type="entry name" value="Lon_bac"/>
</dbReference>
<evidence type="ECO:0000256" key="2">
    <source>
        <dbReference type="ARBA" id="ARBA00022490"/>
    </source>
</evidence>
<evidence type="ECO:0000256" key="16">
    <source>
        <dbReference type="PIRSR" id="PIRSR001174-1"/>
    </source>
</evidence>
<keyword evidence="22" id="KW-1185">Reference proteome</keyword>
<evidence type="ECO:0000256" key="12">
    <source>
        <dbReference type="ARBA" id="ARBA00071934"/>
    </source>
</evidence>
<dbReference type="Gene3D" id="2.30.130.40">
    <property type="entry name" value="LON domain-like"/>
    <property type="match status" value="1"/>
</dbReference>
<dbReference type="Gene3D" id="3.40.50.300">
    <property type="entry name" value="P-loop containing nucleotide triphosphate hydrolases"/>
    <property type="match status" value="1"/>
</dbReference>
<dbReference type="GO" id="GO:0005737">
    <property type="term" value="C:cytoplasm"/>
    <property type="evidence" value="ECO:0007669"/>
    <property type="project" value="UniProtKB-SubCell"/>
</dbReference>
<dbReference type="SMART" id="SM00464">
    <property type="entry name" value="LON"/>
    <property type="match status" value="1"/>
</dbReference>
<evidence type="ECO:0000259" key="19">
    <source>
        <dbReference type="PROSITE" id="PS51786"/>
    </source>
</evidence>
<comment type="catalytic activity">
    <reaction evidence="9 14 15 18">
        <text>Hydrolysis of proteins in presence of ATP.</text>
        <dbReference type="EC" id="3.4.21.53"/>
    </reaction>
</comment>
<comment type="caution">
    <text evidence="21">The sequence shown here is derived from an EMBL/GenBank/DDBJ whole genome shotgun (WGS) entry which is preliminary data.</text>
</comment>
<evidence type="ECO:0000256" key="14">
    <source>
        <dbReference type="HAMAP-Rule" id="MF_01973"/>
    </source>
</evidence>
<dbReference type="InterPro" id="IPR003593">
    <property type="entry name" value="AAA+_ATPase"/>
</dbReference>
<evidence type="ECO:0000256" key="11">
    <source>
        <dbReference type="ARBA" id="ARBA00066743"/>
    </source>
</evidence>
<dbReference type="CDD" id="cd19500">
    <property type="entry name" value="RecA-like_Lon"/>
    <property type="match status" value="1"/>
</dbReference>
<dbReference type="Pfam" id="PF00004">
    <property type="entry name" value="AAA"/>
    <property type="match status" value="1"/>
</dbReference>
<reference evidence="22" key="1">
    <citation type="submission" date="2017-08" db="EMBL/GenBank/DDBJ databases">
        <authorList>
            <person name="Grouzdev D.S."/>
            <person name="Gaisin V.A."/>
            <person name="Rysina M.S."/>
            <person name="Gorlenko V.M."/>
        </authorList>
    </citation>
    <scope>NUCLEOTIDE SEQUENCE [LARGE SCALE GENOMIC DNA]</scope>
    <source>
        <strain evidence="22">Kir15-3F</strain>
    </source>
</reference>
<feature type="domain" description="Lon proteolytic" evidence="19">
    <location>
        <begin position="616"/>
        <end position="797"/>
    </location>
</feature>
<dbReference type="InterPro" id="IPR027417">
    <property type="entry name" value="P-loop_NTPase"/>
</dbReference>
<evidence type="ECO:0000256" key="15">
    <source>
        <dbReference type="PIRNR" id="PIRNR001174"/>
    </source>
</evidence>
<dbReference type="GO" id="GO:0004176">
    <property type="term" value="F:ATP-dependent peptidase activity"/>
    <property type="evidence" value="ECO:0007669"/>
    <property type="project" value="UniProtKB-UniRule"/>
</dbReference>
<dbReference type="Gene3D" id="3.30.230.10">
    <property type="match status" value="1"/>
</dbReference>
<dbReference type="SUPFAM" id="SSF88697">
    <property type="entry name" value="PUA domain-like"/>
    <property type="match status" value="1"/>
</dbReference>
<keyword evidence="8 14" id="KW-0346">Stress response</keyword>
<dbReference type="InterPro" id="IPR008269">
    <property type="entry name" value="Lon_proteolytic"/>
</dbReference>
<dbReference type="PANTHER" id="PTHR10046">
    <property type="entry name" value="ATP DEPENDENT LON PROTEASE FAMILY MEMBER"/>
    <property type="match status" value="1"/>
</dbReference>
<dbReference type="FunFam" id="3.40.50.300:FF:000021">
    <property type="entry name" value="Lon protease homolog"/>
    <property type="match status" value="1"/>
</dbReference>
<dbReference type="InterPro" id="IPR020568">
    <property type="entry name" value="Ribosomal_Su5_D2-typ_SF"/>
</dbReference>
<dbReference type="AlphaFoldDB" id="A0A2A6RN63"/>
<dbReference type="GO" id="GO:0005524">
    <property type="term" value="F:ATP binding"/>
    <property type="evidence" value="ECO:0007669"/>
    <property type="project" value="UniProtKB-UniRule"/>
</dbReference>
<organism evidence="21 22">
    <name type="scientific">Candidatus Viridilinea mediisalina</name>
    <dbReference type="NCBI Taxonomy" id="2024553"/>
    <lineage>
        <taxon>Bacteria</taxon>
        <taxon>Bacillati</taxon>
        <taxon>Chloroflexota</taxon>
        <taxon>Chloroflexia</taxon>
        <taxon>Chloroflexales</taxon>
        <taxon>Chloroflexineae</taxon>
        <taxon>Oscillochloridaceae</taxon>
        <taxon>Candidatus Viridilinea</taxon>
    </lineage>
</organism>
<dbReference type="EMBL" id="NQWI01000012">
    <property type="protein sequence ID" value="PDW04290.1"/>
    <property type="molecule type" value="Genomic_DNA"/>
</dbReference>
<dbReference type="NCBIfam" id="TIGR00763">
    <property type="entry name" value="lon"/>
    <property type="match status" value="1"/>
</dbReference>
<dbReference type="Gene3D" id="1.10.8.60">
    <property type="match status" value="1"/>
</dbReference>
<dbReference type="GO" id="GO:0034605">
    <property type="term" value="P:cellular response to heat"/>
    <property type="evidence" value="ECO:0007669"/>
    <property type="project" value="UniProtKB-UniRule"/>
</dbReference>
<keyword evidence="7 14" id="KW-0067">ATP-binding</keyword>
<dbReference type="PROSITE" id="PS51787">
    <property type="entry name" value="LON_N"/>
    <property type="match status" value="1"/>
</dbReference>
<evidence type="ECO:0000256" key="4">
    <source>
        <dbReference type="ARBA" id="ARBA00022741"/>
    </source>
</evidence>
<accession>A0A2A6RN63</accession>
<evidence type="ECO:0000313" key="21">
    <source>
        <dbReference type="EMBL" id="PDW04290.1"/>
    </source>
</evidence>
<dbReference type="InterPro" id="IPR015947">
    <property type="entry name" value="PUA-like_sf"/>
</dbReference>
<evidence type="ECO:0000256" key="18">
    <source>
        <dbReference type="PROSITE-ProRule" id="PRU01122"/>
    </source>
</evidence>
<dbReference type="InterPro" id="IPR046336">
    <property type="entry name" value="Lon_prtase_N_sf"/>
</dbReference>
<evidence type="ECO:0000256" key="17">
    <source>
        <dbReference type="PIRSR" id="PIRSR001174-2"/>
    </source>
</evidence>
<comment type="subcellular location">
    <subcellularLocation>
        <location evidence="1 14 15">Cytoplasm</location>
    </subcellularLocation>
</comment>
<feature type="active site" evidence="14 16">
    <location>
        <position position="703"/>
    </location>
</feature>
<dbReference type="OrthoDB" id="9803599at2"/>
<evidence type="ECO:0000256" key="1">
    <source>
        <dbReference type="ARBA" id="ARBA00004496"/>
    </source>
</evidence>
<dbReference type="Gene3D" id="1.20.58.1480">
    <property type="match status" value="1"/>
</dbReference>
<dbReference type="SUPFAM" id="SSF52540">
    <property type="entry name" value="P-loop containing nucleoside triphosphate hydrolases"/>
    <property type="match status" value="1"/>
</dbReference>
<feature type="domain" description="Lon N-terminal" evidence="20">
    <location>
        <begin position="34"/>
        <end position="227"/>
    </location>
</feature>
<dbReference type="GO" id="GO:0006515">
    <property type="term" value="P:protein quality control for misfolded or incompletely synthesized proteins"/>
    <property type="evidence" value="ECO:0007669"/>
    <property type="project" value="UniProtKB-UniRule"/>
</dbReference>
<feature type="active site" evidence="14 16">
    <location>
        <position position="746"/>
    </location>
</feature>
<sequence>MEVSVQEETPVLFNFPSAGTPDSLGDHSSAERDLIVMPVPDTVLFPHMLAPLFLVDEAAIAAAELAWAGERVVLAITRREVAPGRSALDDLYTVGVEATLQRSRKMPDGTTSVVLEGQRRMRVVAPIEDSPALRVRATPLYGDDERTLAIEAMMRAVLALFEKVVRLSRTLPDDAYITALNVDDPGGIADLVASTLPISIPNRQQILETIDPEERLHRVSTLLTQELDLLELENRIQSQVQKEVDRSQREFFLREQLKVIQRELGQDDPTQRDLAALRARAKEAHLSERARARADEEIGRLETMPPITPEYSVVRTYVDWIINLPWDKASDDEIDLRHAAHVLDQNHFGLTRIKDRILEFIAVRQLAGHLQRAPILCFVGPPGVGKTSLGQSIAQAVGRPFVRLSLGGVRDEAEIRGHRRTYIGAMPGRIIQRMKDAGTVDPVFMLDEVDKLSADFRGDPAHALLEVLDPEQNHTFSDHYLDLPFDLSKIFFITTANYLDDIPEPLLDRMEVITLPGYTEDEKLQIARRFLVPRQQRASGLAEHPLRFSNTTLTTIIRGYTYEAGVRNLEREIGSICRKTARRIAEGRTYPRVIMPRIVERLLGPPRHEIKAADREDQVGVATGMVYTGAGGDIMAVEISLMEGKGQLTLTGQLGEVMQESAQAALSYTRANANALNLDVRRFEKTDIHVHVPEGSTPKEGPSAGITIATALISALTGRTVRHSIAMSGELTLRGHVLPVGGVKEKVLGALRGGINELILPQKNQRDLLEIPKAIRARLKIHFVSNLTQVLDLVLGPVPPNPPKRAVIAKK</sequence>
<dbReference type="PROSITE" id="PS51786">
    <property type="entry name" value="LON_PROTEOLYTIC"/>
    <property type="match status" value="1"/>
</dbReference>
<comment type="function">
    <text evidence="10 14">ATP-dependent serine protease that mediates the selective degradation of mutant and abnormal proteins as well as certain short-lived regulatory proteins. Required for cellular homeostasis and for survival from DNA damage and developmental changes induced by stress. Degrades polypeptides processively to yield small peptide fragments that are 5 to 10 amino acids long. Binds to DNA in a double-stranded, site-specific manner.</text>
</comment>
<dbReference type="GO" id="GO:0016887">
    <property type="term" value="F:ATP hydrolysis activity"/>
    <property type="evidence" value="ECO:0007669"/>
    <property type="project" value="UniProtKB-UniRule"/>
</dbReference>
<gene>
    <name evidence="14 21" type="primary">lon</name>
    <name evidence="21" type="ORF">CJ255_04375</name>
</gene>
<dbReference type="Proteomes" id="UP000220527">
    <property type="component" value="Unassembled WGS sequence"/>
</dbReference>
<dbReference type="InterPro" id="IPR003111">
    <property type="entry name" value="Lon_prtase_N"/>
</dbReference>
<comment type="subunit">
    <text evidence="14 15">Homohexamer. Organized in a ring with a central cavity.</text>
</comment>
<evidence type="ECO:0000259" key="20">
    <source>
        <dbReference type="PROSITE" id="PS51787"/>
    </source>
</evidence>
<dbReference type="InterPro" id="IPR014721">
    <property type="entry name" value="Ribsml_uS5_D2-typ_fold_subgr"/>
</dbReference>
<keyword evidence="5 14" id="KW-0378">Hydrolase</keyword>
<dbReference type="InterPro" id="IPR054594">
    <property type="entry name" value="Lon_lid"/>
</dbReference>
<dbReference type="EC" id="3.4.21.53" evidence="11 14"/>
<dbReference type="Pfam" id="PF02190">
    <property type="entry name" value="LON_substr_bdg"/>
    <property type="match status" value="1"/>
</dbReference>
<name>A0A2A6RN63_9CHLR</name>
<evidence type="ECO:0000256" key="6">
    <source>
        <dbReference type="ARBA" id="ARBA00022825"/>
    </source>
</evidence>
<evidence type="ECO:0000256" key="3">
    <source>
        <dbReference type="ARBA" id="ARBA00022670"/>
    </source>
</evidence>
<keyword evidence="6 14" id="KW-0720">Serine protease</keyword>
<dbReference type="Pfam" id="PF22667">
    <property type="entry name" value="Lon_lid"/>
    <property type="match status" value="1"/>
</dbReference>
<evidence type="ECO:0000256" key="9">
    <source>
        <dbReference type="ARBA" id="ARBA00050665"/>
    </source>
</evidence>
<dbReference type="InterPro" id="IPR003959">
    <property type="entry name" value="ATPase_AAA_core"/>
</dbReference>
<comment type="induction">
    <text evidence="14">By heat shock.</text>
</comment>
<feature type="binding site" evidence="14 17">
    <location>
        <begin position="380"/>
        <end position="387"/>
    </location>
    <ligand>
        <name>ATP</name>
        <dbReference type="ChEBI" id="CHEBI:30616"/>
    </ligand>
</feature>
<protein>
    <recommendedName>
        <fullName evidence="12 14">Lon protease</fullName>
        <ecNumber evidence="11 14">3.4.21.53</ecNumber>
    </recommendedName>
    <alternativeName>
        <fullName evidence="13 14">ATP-dependent protease La</fullName>
    </alternativeName>
</protein>
<keyword evidence="4 14" id="KW-0547">Nucleotide-binding</keyword>
<evidence type="ECO:0000256" key="8">
    <source>
        <dbReference type="ARBA" id="ARBA00023016"/>
    </source>
</evidence>
<evidence type="ECO:0000256" key="13">
    <source>
        <dbReference type="ARBA" id="ARBA00082722"/>
    </source>
</evidence>
<comment type="similarity">
    <text evidence="14 15 18">Belongs to the peptidase S16 family.</text>
</comment>